<accession>A0AB73MYS0</accession>
<evidence type="ECO:0000313" key="1">
    <source>
        <dbReference type="EMBL" id="ONF93269.1"/>
    </source>
</evidence>
<protein>
    <submittedName>
        <fullName evidence="1">Uncharacterized protein</fullName>
    </submittedName>
</protein>
<dbReference type="Proteomes" id="UP000189337">
    <property type="component" value="Unassembled WGS sequence"/>
</dbReference>
<reference evidence="1 2" key="1">
    <citation type="submission" date="2017-01" db="EMBL/GenBank/DDBJ databases">
        <title>Comparative genomic analysis of Brazilian Leptospira santarosai.</title>
        <authorList>
            <person name="Moreno L.Z."/>
            <person name="Miraglia F."/>
            <person name="Kremer F.S."/>
            <person name="Eslabao M.R."/>
            <person name="Lilenbaum W."/>
            <person name="Dellagostin O.A."/>
            <person name="Moreno A.M."/>
        </authorList>
    </citation>
    <scope>NUCLEOTIDE SEQUENCE [LARGE SCALE GENOMIC DNA]</scope>
    <source>
        <strain evidence="1 2">M52/8-19</strain>
    </source>
</reference>
<dbReference type="AlphaFoldDB" id="A0AB73MYS0"/>
<dbReference type="EMBL" id="MTSU01000006">
    <property type="protein sequence ID" value="ONF93269.1"/>
    <property type="molecule type" value="Genomic_DNA"/>
</dbReference>
<organism evidence="1 2">
    <name type="scientific">Leptospira santarosai</name>
    <dbReference type="NCBI Taxonomy" id="28183"/>
    <lineage>
        <taxon>Bacteria</taxon>
        <taxon>Pseudomonadati</taxon>
        <taxon>Spirochaetota</taxon>
        <taxon>Spirochaetia</taxon>
        <taxon>Leptospirales</taxon>
        <taxon>Leptospiraceae</taxon>
        <taxon>Leptospira</taxon>
    </lineage>
</organism>
<comment type="caution">
    <text evidence="1">The sequence shown here is derived from an EMBL/GenBank/DDBJ whole genome shotgun (WGS) entry which is preliminary data.</text>
</comment>
<evidence type="ECO:0000313" key="2">
    <source>
        <dbReference type="Proteomes" id="UP000189337"/>
    </source>
</evidence>
<name>A0AB73MYS0_9LEPT</name>
<gene>
    <name evidence="1" type="ORF">BWD14_08985</name>
</gene>
<sequence length="64" mass="7682">MNGTYSVGMNMNANLRCYNFSEKVRSHSSAQFFRKRAFDSFFETRFNVRYALDVTDLDRIRREN</sequence>
<proteinExistence type="predicted"/>